<keyword evidence="11" id="KW-1185">Reference proteome</keyword>
<evidence type="ECO:0000256" key="5">
    <source>
        <dbReference type="ARBA" id="ARBA00022842"/>
    </source>
</evidence>
<proteinExistence type="inferred from homology"/>
<evidence type="ECO:0000256" key="1">
    <source>
        <dbReference type="ARBA" id="ARBA00022490"/>
    </source>
</evidence>
<accession>A0A9E7STW3</accession>
<name>A0A9E7STW3_9EURY</name>
<feature type="binding site" evidence="8">
    <location>
        <position position="25"/>
    </location>
    <ligand>
        <name>GTP</name>
        <dbReference type="ChEBI" id="CHEBI:37565"/>
    </ligand>
</feature>
<dbReference type="SUPFAM" id="SSF53448">
    <property type="entry name" value="Nucleotide-diphospho-sugar transferases"/>
    <property type="match status" value="1"/>
</dbReference>
<keyword evidence="4 8" id="KW-0547">Nucleotide-binding</keyword>
<dbReference type="EC" id="2.7.7.77" evidence="8"/>
<protein>
    <recommendedName>
        <fullName evidence="8">Probable molybdenum cofactor guanylyltransferase</fullName>
        <shortName evidence="8">MoCo guanylyltransferase</shortName>
        <ecNumber evidence="8">2.7.7.77</ecNumber>
    </recommendedName>
    <alternativeName>
        <fullName evidence="8">GTP:molybdopterin guanylyltransferase</fullName>
    </alternativeName>
    <alternativeName>
        <fullName evidence="8">Mo-MPT guanylyltransferase</fullName>
    </alternativeName>
    <alternativeName>
        <fullName evidence="8">Molybdopterin guanylyltransferase</fullName>
    </alternativeName>
    <alternativeName>
        <fullName evidence="8">Molybdopterin-guanine dinucleotide synthase</fullName>
        <shortName evidence="8">MGD synthase</shortName>
    </alternativeName>
</protein>
<comment type="similarity">
    <text evidence="8">Belongs to the MobA family.</text>
</comment>
<keyword evidence="6 8" id="KW-0342">GTP-binding</keyword>
<keyword evidence="2 8" id="KW-0808">Transferase</keyword>
<dbReference type="KEGG" id="sawl:NGM29_10255"/>
<evidence type="ECO:0000256" key="2">
    <source>
        <dbReference type="ARBA" id="ARBA00022679"/>
    </source>
</evidence>
<comment type="cofactor">
    <cofactor evidence="8">
        <name>Mg(2+)</name>
        <dbReference type="ChEBI" id="CHEBI:18420"/>
    </cofactor>
</comment>
<dbReference type="InterPro" id="IPR029044">
    <property type="entry name" value="Nucleotide-diphossugar_trans"/>
</dbReference>
<keyword evidence="10" id="KW-0548">Nucleotidyltransferase</keyword>
<dbReference type="EMBL" id="CP100355">
    <property type="protein sequence ID" value="UTF52182.1"/>
    <property type="molecule type" value="Genomic_DNA"/>
</dbReference>
<dbReference type="GO" id="GO:0046872">
    <property type="term" value="F:metal ion binding"/>
    <property type="evidence" value="ECO:0007669"/>
    <property type="project" value="UniProtKB-KW"/>
</dbReference>
<feature type="domain" description="MobA-like NTP transferase" evidence="9">
    <location>
        <begin position="9"/>
        <end position="178"/>
    </location>
</feature>
<feature type="binding site" evidence="8">
    <location>
        <position position="107"/>
    </location>
    <ligand>
        <name>GTP</name>
        <dbReference type="ChEBI" id="CHEBI:37565"/>
    </ligand>
</feature>
<dbReference type="CDD" id="cd02503">
    <property type="entry name" value="MobA"/>
    <property type="match status" value="1"/>
</dbReference>
<keyword evidence="3 8" id="KW-0479">Metal-binding</keyword>
<sequence>MPETSSRAGVIIAGGFSTRFQDGDKAVADLDGTPLIGHVADRLEGVTDELVVNCRAEQVDVLRDALESESRTIQVAVDQTPDRGPLAGIATGLEAASAPVAAVVACDMPFVEPALLEALFERLESGDARETDEQTAAVVPKHPDGWFQTTQAVYRAEPMADACRAALEADEGKILAALDRLEWTVFEPTDWKRYATLDSFDSIDTRADLEAARARF</sequence>
<dbReference type="PANTHER" id="PTHR19136:SF81">
    <property type="entry name" value="MOLYBDENUM COFACTOR GUANYLYLTRANSFERASE"/>
    <property type="match status" value="1"/>
</dbReference>
<evidence type="ECO:0000313" key="10">
    <source>
        <dbReference type="EMBL" id="UTF52182.1"/>
    </source>
</evidence>
<dbReference type="InterPro" id="IPR025877">
    <property type="entry name" value="MobA-like_NTP_Trfase"/>
</dbReference>
<dbReference type="GeneID" id="73290431"/>
<dbReference type="RefSeq" id="WP_254156002.1">
    <property type="nucleotide sequence ID" value="NZ_CP100355.1"/>
</dbReference>
<evidence type="ECO:0000256" key="3">
    <source>
        <dbReference type="ARBA" id="ARBA00022723"/>
    </source>
</evidence>
<evidence type="ECO:0000259" key="9">
    <source>
        <dbReference type="Pfam" id="PF12804"/>
    </source>
</evidence>
<reference evidence="10" key="1">
    <citation type="submission" date="2022-06" db="EMBL/GenBank/DDBJ databases">
        <title>Diverse halophilic archaea isolated from saline environments.</title>
        <authorList>
            <person name="Cui H.-L."/>
        </authorList>
    </citation>
    <scope>NUCLEOTIDE SEQUENCE</scope>
    <source>
        <strain evidence="10">WLHS1</strain>
    </source>
</reference>
<evidence type="ECO:0000256" key="8">
    <source>
        <dbReference type="HAMAP-Rule" id="MF_00316"/>
    </source>
</evidence>
<feature type="binding site" evidence="8">
    <location>
        <position position="78"/>
    </location>
    <ligand>
        <name>GTP</name>
        <dbReference type="ChEBI" id="CHEBI:37565"/>
    </ligand>
</feature>
<feature type="binding site" evidence="8">
    <location>
        <begin position="12"/>
        <end position="14"/>
    </location>
    <ligand>
        <name>GTP</name>
        <dbReference type="ChEBI" id="CHEBI:37565"/>
    </ligand>
</feature>
<comment type="subcellular location">
    <subcellularLocation>
        <location evidence="8">Cytoplasm</location>
    </subcellularLocation>
</comment>
<dbReference type="GO" id="GO:0005525">
    <property type="term" value="F:GTP binding"/>
    <property type="evidence" value="ECO:0007669"/>
    <property type="project" value="UniProtKB-UniRule"/>
</dbReference>
<comment type="domain">
    <text evidence="8">The N-terminal domain determines nucleotide recognition and specific binding, while the C-terminal domain determines the specific binding to the target protein.</text>
</comment>
<gene>
    <name evidence="8" type="primary">mobA</name>
    <name evidence="10" type="ORF">NGM29_10255</name>
</gene>
<feature type="binding site" evidence="8">
    <location>
        <position position="53"/>
    </location>
    <ligand>
        <name>GTP</name>
        <dbReference type="ChEBI" id="CHEBI:37565"/>
    </ligand>
</feature>
<feature type="binding site" evidence="8">
    <location>
        <position position="107"/>
    </location>
    <ligand>
        <name>Mg(2+)</name>
        <dbReference type="ChEBI" id="CHEBI:18420"/>
    </ligand>
</feature>
<dbReference type="Pfam" id="PF12804">
    <property type="entry name" value="NTP_transf_3"/>
    <property type="match status" value="1"/>
</dbReference>
<evidence type="ECO:0000256" key="6">
    <source>
        <dbReference type="ARBA" id="ARBA00023134"/>
    </source>
</evidence>
<evidence type="ECO:0000256" key="7">
    <source>
        <dbReference type="ARBA" id="ARBA00023150"/>
    </source>
</evidence>
<evidence type="ECO:0000313" key="11">
    <source>
        <dbReference type="Proteomes" id="UP001056855"/>
    </source>
</evidence>
<organism evidence="10 11">
    <name type="scientific">Natronosalvus rutilus</name>
    <dbReference type="NCBI Taxonomy" id="2953753"/>
    <lineage>
        <taxon>Archaea</taxon>
        <taxon>Methanobacteriati</taxon>
        <taxon>Methanobacteriota</taxon>
        <taxon>Stenosarchaea group</taxon>
        <taxon>Halobacteria</taxon>
        <taxon>Halobacteriales</taxon>
        <taxon>Natrialbaceae</taxon>
        <taxon>Natronosalvus</taxon>
    </lineage>
</organism>
<dbReference type="Gene3D" id="3.90.550.10">
    <property type="entry name" value="Spore Coat Polysaccharide Biosynthesis Protein SpsA, Chain A"/>
    <property type="match status" value="1"/>
</dbReference>
<dbReference type="AlphaFoldDB" id="A0A9E7STW3"/>
<dbReference type="GO" id="GO:0061603">
    <property type="term" value="F:molybdenum cofactor guanylyltransferase activity"/>
    <property type="evidence" value="ECO:0007669"/>
    <property type="project" value="UniProtKB-EC"/>
</dbReference>
<keyword evidence="1 8" id="KW-0963">Cytoplasm</keyword>
<dbReference type="Proteomes" id="UP001056855">
    <property type="component" value="Chromosome"/>
</dbReference>
<comment type="function">
    <text evidence="8">Transfers a GMP moiety from GTP to Mo-molybdopterin (Mo-MPT) cofactor (Moco or molybdenum cofactor) to form Mo-molybdopterin guanine dinucleotide (Mo-MGD) cofactor.</text>
</comment>
<comment type="catalytic activity">
    <reaction evidence="8">
        <text>Mo-molybdopterin + GTP + H(+) = Mo-molybdopterin guanine dinucleotide + diphosphate</text>
        <dbReference type="Rhea" id="RHEA:34243"/>
        <dbReference type="ChEBI" id="CHEBI:15378"/>
        <dbReference type="ChEBI" id="CHEBI:33019"/>
        <dbReference type="ChEBI" id="CHEBI:37565"/>
        <dbReference type="ChEBI" id="CHEBI:71302"/>
        <dbReference type="ChEBI" id="CHEBI:71310"/>
        <dbReference type="EC" id="2.7.7.77"/>
    </reaction>
</comment>
<dbReference type="InterPro" id="IPR013482">
    <property type="entry name" value="Molybde_CF_guanTrfase"/>
</dbReference>
<dbReference type="PANTHER" id="PTHR19136">
    <property type="entry name" value="MOLYBDENUM COFACTOR GUANYLYLTRANSFERASE"/>
    <property type="match status" value="1"/>
</dbReference>
<evidence type="ECO:0000256" key="4">
    <source>
        <dbReference type="ARBA" id="ARBA00022741"/>
    </source>
</evidence>
<dbReference type="GO" id="GO:0005737">
    <property type="term" value="C:cytoplasm"/>
    <property type="evidence" value="ECO:0007669"/>
    <property type="project" value="UniProtKB-SubCell"/>
</dbReference>
<dbReference type="HAMAP" id="MF_00316">
    <property type="entry name" value="MobA"/>
    <property type="match status" value="1"/>
</dbReference>
<keyword evidence="7 8" id="KW-0501">Molybdenum cofactor biosynthesis</keyword>
<dbReference type="GO" id="GO:0006777">
    <property type="term" value="P:Mo-molybdopterin cofactor biosynthetic process"/>
    <property type="evidence" value="ECO:0007669"/>
    <property type="project" value="UniProtKB-KW"/>
</dbReference>
<keyword evidence="5 8" id="KW-0460">Magnesium</keyword>